<organism evidence="5 6">
    <name type="scientific">Ligilactobacillus salivarius DSM 20555 = ATCC 11741</name>
    <dbReference type="NCBI Taxonomy" id="1423799"/>
    <lineage>
        <taxon>Bacteria</taxon>
        <taxon>Bacillati</taxon>
        <taxon>Bacillota</taxon>
        <taxon>Bacilli</taxon>
        <taxon>Lactobacillales</taxon>
        <taxon>Lactobacillaceae</taxon>
        <taxon>Ligilactobacillus</taxon>
    </lineage>
</organism>
<dbReference type="InterPro" id="IPR036388">
    <property type="entry name" value="WH-like_DNA-bd_sf"/>
</dbReference>
<dbReference type="SUPFAM" id="SSF46785">
    <property type="entry name" value="Winged helix' DNA-binding domain"/>
    <property type="match status" value="1"/>
</dbReference>
<evidence type="ECO:0000313" key="6">
    <source>
        <dbReference type="Proteomes" id="UP000003531"/>
    </source>
</evidence>
<sequence length="120" mass="14114">MNTEILRGIFMKIDPQFCRVDDGLDTILGKWKIPIILYLLKNQTMRFSDLQKVLPEISKKMLSKNLKELEEDDLITRTVYPTVPPKVEYSLTEHGKELEDIIDSLHKWGLRHQQYLSKKA</sequence>
<keyword evidence="3" id="KW-0804">Transcription</keyword>
<dbReference type="HOGENOM" id="CLU_111585_5_3_9"/>
<dbReference type="PANTHER" id="PTHR33204">
    <property type="entry name" value="TRANSCRIPTIONAL REGULATOR, MARR FAMILY"/>
    <property type="match status" value="1"/>
</dbReference>
<protein>
    <submittedName>
        <fullName evidence="5">Transcriptional regulator, HxlR family</fullName>
    </submittedName>
</protein>
<dbReference type="InterPro" id="IPR011991">
    <property type="entry name" value="ArsR-like_HTH"/>
</dbReference>
<gene>
    <name evidence="5" type="ORF">HMPREF0545_0970</name>
</gene>
<dbReference type="CDD" id="cd00090">
    <property type="entry name" value="HTH_ARSR"/>
    <property type="match status" value="1"/>
</dbReference>
<evidence type="ECO:0000259" key="4">
    <source>
        <dbReference type="PROSITE" id="PS51118"/>
    </source>
</evidence>
<dbReference type="Proteomes" id="UP000003531">
    <property type="component" value="Unassembled WGS sequence"/>
</dbReference>
<evidence type="ECO:0000256" key="1">
    <source>
        <dbReference type="ARBA" id="ARBA00023015"/>
    </source>
</evidence>
<dbReference type="PROSITE" id="PS51118">
    <property type="entry name" value="HTH_HXLR"/>
    <property type="match status" value="1"/>
</dbReference>
<accession>C2EH48</accession>
<comment type="caution">
    <text evidence="5">The sequence shown here is derived from an EMBL/GenBank/DDBJ whole genome shotgun (WGS) entry which is preliminary data.</text>
</comment>
<dbReference type="AlphaFoldDB" id="C2EH48"/>
<name>C2EH48_9LACO</name>
<proteinExistence type="predicted"/>
<evidence type="ECO:0000313" key="5">
    <source>
        <dbReference type="EMBL" id="EEJ74039.1"/>
    </source>
</evidence>
<evidence type="ECO:0000256" key="2">
    <source>
        <dbReference type="ARBA" id="ARBA00023125"/>
    </source>
</evidence>
<dbReference type="EMBL" id="ACGT01000007">
    <property type="protein sequence ID" value="EEJ74039.1"/>
    <property type="molecule type" value="Genomic_DNA"/>
</dbReference>
<evidence type="ECO:0000256" key="3">
    <source>
        <dbReference type="ARBA" id="ARBA00023163"/>
    </source>
</evidence>
<feature type="domain" description="HTH hxlR-type" evidence="4">
    <location>
        <begin position="18"/>
        <end position="117"/>
    </location>
</feature>
<keyword evidence="2" id="KW-0238">DNA-binding</keyword>
<keyword evidence="1" id="KW-0805">Transcription regulation</keyword>
<dbReference type="Gene3D" id="1.10.10.10">
    <property type="entry name" value="Winged helix-like DNA-binding domain superfamily/Winged helix DNA-binding domain"/>
    <property type="match status" value="1"/>
</dbReference>
<reference evidence="5 6" key="1">
    <citation type="submission" date="2009-01" db="EMBL/GenBank/DDBJ databases">
        <authorList>
            <person name="Qin X."/>
            <person name="Bachman B."/>
            <person name="Battles P."/>
            <person name="Bell A."/>
            <person name="Bess C."/>
            <person name="Bickham C."/>
            <person name="Chaboub L."/>
            <person name="Chen D."/>
            <person name="Coyle M."/>
            <person name="Deiros D.R."/>
            <person name="Dinh H."/>
            <person name="Forbes L."/>
            <person name="Fowler G."/>
            <person name="Francisco L."/>
            <person name="Fu Q."/>
            <person name="Gubbala S."/>
            <person name="Hale W."/>
            <person name="Han Y."/>
            <person name="Hemphill L."/>
            <person name="Highlander S.K."/>
            <person name="Hirani K."/>
            <person name="Hogues M."/>
            <person name="Jackson L."/>
            <person name="Jakkamsetti A."/>
            <person name="Javaid M."/>
            <person name="Jiang H."/>
            <person name="Korchina V."/>
            <person name="Kovar C."/>
            <person name="Lara F."/>
            <person name="Lee S."/>
            <person name="Mata R."/>
            <person name="Mathew T."/>
            <person name="Moen C."/>
            <person name="Morales K."/>
            <person name="Munidasa M."/>
            <person name="Nazareth L."/>
            <person name="Ngo R."/>
            <person name="Nguyen L."/>
            <person name="Okwuonu G."/>
            <person name="Ongeri F."/>
            <person name="Patil S."/>
            <person name="Petrosino J."/>
            <person name="Pham C."/>
            <person name="Pham P."/>
            <person name="Pu L.-L."/>
            <person name="Puazo M."/>
            <person name="Raj R."/>
            <person name="Reid J."/>
            <person name="Rouhana J."/>
            <person name="Saada N."/>
            <person name="Shang Y."/>
            <person name="Simmons D."/>
            <person name="Thornton R."/>
            <person name="Warren J."/>
            <person name="Weissenberger G."/>
            <person name="Zhang J."/>
            <person name="Zhang L."/>
            <person name="Zhou C."/>
            <person name="Zhu D."/>
            <person name="Muzny D."/>
            <person name="Worley K."/>
            <person name="Gibbs R."/>
        </authorList>
    </citation>
    <scope>NUCLEOTIDE SEQUENCE [LARGE SCALE GENOMIC DNA]</scope>
    <source>
        <strain evidence="5 6">ATCC 11741</strain>
    </source>
</reference>
<dbReference type="GO" id="GO:0003677">
    <property type="term" value="F:DNA binding"/>
    <property type="evidence" value="ECO:0007669"/>
    <property type="project" value="UniProtKB-KW"/>
</dbReference>
<dbReference type="InterPro" id="IPR002577">
    <property type="entry name" value="HTH_HxlR"/>
</dbReference>
<dbReference type="InterPro" id="IPR036390">
    <property type="entry name" value="WH_DNA-bd_sf"/>
</dbReference>
<dbReference type="Pfam" id="PF01638">
    <property type="entry name" value="HxlR"/>
    <property type="match status" value="1"/>
</dbReference>